<sequence length="263" mass="28843">MSEIPTVTTPLLPRRSGCTPDADPERDPQPRDRPVDPPPPPPFNKLQHVAICAFSALHILRGFVFIAFPAVLIGMSASGNNRHGQEPTKAHSQTDHHHYYYHLLTALLGTRDIILGGLLAAADRRRRAPGVHRALAANLLSDAADTFVLIFFAACASAGQQPRRWRPGSPVAEITAVAVLATLEHVTLWSMSAETGTRSGFGSSGGGSGFEKLRVSPTSAYEARMQADEDKKRRMDMWLSDMRRAEEMRQPSPLPQMQPQPQK</sequence>
<reference evidence="3 4" key="1">
    <citation type="submission" date="2016-01" db="EMBL/GenBank/DDBJ databases">
        <title>Biosynthesis of antibiotic leucinostatins and their inhibition on Phytophthora in bio-control Purpureocillium lilacinum.</title>
        <authorList>
            <person name="Wang G."/>
            <person name="Liu Z."/>
            <person name="Lin R."/>
            <person name="Li E."/>
            <person name="Mao Z."/>
            <person name="Ling J."/>
            <person name="Yin W."/>
            <person name="Xie B."/>
        </authorList>
    </citation>
    <scope>NUCLEOTIDE SEQUENCE [LARGE SCALE GENOMIC DNA]</scope>
    <source>
        <strain evidence="3">PLBJ-1</strain>
    </source>
</reference>
<feature type="region of interest" description="Disordered" evidence="1">
    <location>
        <begin position="1"/>
        <end position="42"/>
    </location>
</feature>
<keyword evidence="2" id="KW-0812">Transmembrane</keyword>
<feature type="transmembrane region" description="Helical" evidence="2">
    <location>
        <begin position="59"/>
        <end position="79"/>
    </location>
</feature>
<feature type="transmembrane region" description="Helical" evidence="2">
    <location>
        <begin position="99"/>
        <end position="122"/>
    </location>
</feature>
<keyword evidence="2" id="KW-1133">Transmembrane helix</keyword>
<keyword evidence="2" id="KW-0472">Membrane</keyword>
<dbReference type="AlphaFoldDB" id="A0A179HD63"/>
<evidence type="ECO:0000313" key="4">
    <source>
        <dbReference type="Proteomes" id="UP000078240"/>
    </source>
</evidence>
<name>A0A179HD63_PURLI</name>
<feature type="transmembrane region" description="Helical" evidence="2">
    <location>
        <begin position="134"/>
        <end position="154"/>
    </location>
</feature>
<feature type="compositionally biased region" description="Pro residues" evidence="1">
    <location>
        <begin position="252"/>
        <end position="263"/>
    </location>
</feature>
<dbReference type="EMBL" id="LSBH01000001">
    <property type="protein sequence ID" value="OAQ87423.1"/>
    <property type="molecule type" value="Genomic_DNA"/>
</dbReference>
<evidence type="ECO:0000256" key="1">
    <source>
        <dbReference type="SAM" id="MobiDB-lite"/>
    </source>
</evidence>
<protein>
    <submittedName>
        <fullName evidence="3">Uncharacterized protein</fullName>
    </submittedName>
</protein>
<comment type="caution">
    <text evidence="3">The sequence shown here is derived from an EMBL/GenBank/DDBJ whole genome shotgun (WGS) entry which is preliminary data.</text>
</comment>
<dbReference type="Proteomes" id="UP000078240">
    <property type="component" value="Unassembled WGS sequence"/>
</dbReference>
<evidence type="ECO:0000256" key="2">
    <source>
        <dbReference type="SAM" id="Phobius"/>
    </source>
</evidence>
<feature type="compositionally biased region" description="Basic and acidic residues" evidence="1">
    <location>
        <begin position="23"/>
        <end position="35"/>
    </location>
</feature>
<organism evidence="3 4">
    <name type="scientific">Purpureocillium lilacinum</name>
    <name type="common">Paecilomyces lilacinus</name>
    <dbReference type="NCBI Taxonomy" id="33203"/>
    <lineage>
        <taxon>Eukaryota</taxon>
        <taxon>Fungi</taxon>
        <taxon>Dikarya</taxon>
        <taxon>Ascomycota</taxon>
        <taxon>Pezizomycotina</taxon>
        <taxon>Sordariomycetes</taxon>
        <taxon>Hypocreomycetidae</taxon>
        <taxon>Hypocreales</taxon>
        <taxon>Ophiocordycipitaceae</taxon>
        <taxon>Purpureocillium</taxon>
    </lineage>
</organism>
<gene>
    <name evidence="3" type="ORF">VFPBJ_01463</name>
</gene>
<proteinExistence type="predicted"/>
<evidence type="ECO:0000313" key="3">
    <source>
        <dbReference type="EMBL" id="OAQ87423.1"/>
    </source>
</evidence>
<feature type="region of interest" description="Disordered" evidence="1">
    <location>
        <begin position="242"/>
        <end position="263"/>
    </location>
</feature>
<accession>A0A179HD63</accession>